<name>A0ABN0NZ52_TRELE</name>
<evidence type="ECO:0000313" key="2">
    <source>
        <dbReference type="EMBL" id="ERJ93220.1"/>
    </source>
</evidence>
<keyword evidence="3" id="KW-1185">Reference proteome</keyword>
<evidence type="ECO:0000313" key="3">
    <source>
        <dbReference type="Proteomes" id="UP000016649"/>
    </source>
</evidence>
<proteinExistence type="predicted"/>
<dbReference type="NCBIfam" id="TIGR00135">
    <property type="entry name" value="gatC"/>
    <property type="match status" value="1"/>
</dbReference>
<gene>
    <name evidence="2" type="ORF">HMPREF9193_01221</name>
</gene>
<sequence length="107" mass="11931">MISAMNTEKTAVNDEVLEALLYLSRLSPSATDLNTLKKQVDQIVEYFGILSEFDDSENPYDAYPATQADALREDTVVHGLDIPDVKKITKEFMDGYFRVPKVLGEGA</sequence>
<comment type="caution">
    <text evidence="2">The sequence shown here is derived from an EMBL/GenBank/DDBJ whole genome shotgun (WGS) entry which is preliminary data.</text>
</comment>
<dbReference type="EMBL" id="AWVH01000030">
    <property type="protein sequence ID" value="ERJ93220.1"/>
    <property type="molecule type" value="Genomic_DNA"/>
</dbReference>
<accession>A0ABN0NZ52</accession>
<reference evidence="2 3" key="1">
    <citation type="submission" date="2013-08" db="EMBL/GenBank/DDBJ databases">
        <authorList>
            <person name="Weinstock G."/>
            <person name="Sodergren E."/>
            <person name="Wylie T."/>
            <person name="Fulton L."/>
            <person name="Fulton R."/>
            <person name="Fronick C."/>
            <person name="O'Laughlin M."/>
            <person name="Godfrey J."/>
            <person name="Miner T."/>
            <person name="Herter B."/>
            <person name="Appelbaum E."/>
            <person name="Cordes M."/>
            <person name="Lek S."/>
            <person name="Wollam A."/>
            <person name="Pepin K.H."/>
            <person name="Palsikar V.B."/>
            <person name="Mitreva M."/>
            <person name="Wilson R.K."/>
        </authorList>
    </citation>
    <scope>NUCLEOTIDE SEQUENCE [LARGE SCALE GENOMIC DNA]</scope>
    <source>
        <strain evidence="2 3">ATCC 700332</strain>
    </source>
</reference>
<protein>
    <recommendedName>
        <fullName evidence="1">Glutamyl-tRNA(Gln) amidotransferase subunit C</fullName>
    </recommendedName>
</protein>
<evidence type="ECO:0000256" key="1">
    <source>
        <dbReference type="ARBA" id="ARBA00014426"/>
    </source>
</evidence>
<dbReference type="Proteomes" id="UP000016649">
    <property type="component" value="Unassembled WGS sequence"/>
</dbReference>
<dbReference type="InterPro" id="IPR036113">
    <property type="entry name" value="Asp/Glu-ADT_sf_sub_c"/>
</dbReference>
<dbReference type="InterPro" id="IPR003837">
    <property type="entry name" value="GatC"/>
</dbReference>
<organism evidence="2 3">
    <name type="scientific">Treponema lecithinolyticum ATCC 700332</name>
    <dbReference type="NCBI Taxonomy" id="1321815"/>
    <lineage>
        <taxon>Bacteria</taxon>
        <taxon>Pseudomonadati</taxon>
        <taxon>Spirochaetota</taxon>
        <taxon>Spirochaetia</taxon>
        <taxon>Spirochaetales</taxon>
        <taxon>Treponemataceae</taxon>
        <taxon>Treponema</taxon>
    </lineage>
</organism>
<dbReference type="SUPFAM" id="SSF141000">
    <property type="entry name" value="Glu-tRNAGln amidotransferase C subunit"/>
    <property type="match status" value="1"/>
</dbReference>
<dbReference type="Pfam" id="PF02686">
    <property type="entry name" value="GatC"/>
    <property type="match status" value="1"/>
</dbReference>